<protein>
    <submittedName>
        <fullName evidence="5">Tyrosinase</fullName>
    </submittedName>
</protein>
<proteinExistence type="predicted"/>
<evidence type="ECO:0000313" key="5">
    <source>
        <dbReference type="EMBL" id="SHL55555.1"/>
    </source>
</evidence>
<evidence type="ECO:0000313" key="6">
    <source>
        <dbReference type="Proteomes" id="UP000186002"/>
    </source>
</evidence>
<keyword evidence="6" id="KW-1185">Reference proteome</keyword>
<keyword evidence="1" id="KW-0479">Metal-binding</keyword>
<gene>
    <name evidence="5" type="ORF">SAMN05444272_0875</name>
</gene>
<feature type="domain" description="Tyrosinase copper-binding" evidence="3">
    <location>
        <begin position="90"/>
        <end position="107"/>
    </location>
</feature>
<dbReference type="InterPro" id="IPR050316">
    <property type="entry name" value="Tyrosinase/Hemocyanin"/>
</dbReference>
<organism evidence="5 6">
    <name type="scientific">Roseibium suaedae</name>
    <dbReference type="NCBI Taxonomy" id="735517"/>
    <lineage>
        <taxon>Bacteria</taxon>
        <taxon>Pseudomonadati</taxon>
        <taxon>Pseudomonadota</taxon>
        <taxon>Alphaproteobacteria</taxon>
        <taxon>Hyphomicrobiales</taxon>
        <taxon>Stappiaceae</taxon>
        <taxon>Roseibium</taxon>
    </lineage>
</organism>
<evidence type="ECO:0000256" key="2">
    <source>
        <dbReference type="ARBA" id="ARBA00023008"/>
    </source>
</evidence>
<dbReference type="PANTHER" id="PTHR11474:SF76">
    <property type="entry name" value="SHKT DOMAIN-CONTAINING PROTEIN"/>
    <property type="match status" value="1"/>
</dbReference>
<dbReference type="SUPFAM" id="SSF48056">
    <property type="entry name" value="Di-copper centre-containing domain"/>
    <property type="match status" value="1"/>
</dbReference>
<evidence type="ECO:0000256" key="1">
    <source>
        <dbReference type="ARBA" id="ARBA00022723"/>
    </source>
</evidence>
<dbReference type="EMBL" id="FRBW01000001">
    <property type="protein sequence ID" value="SHL55555.1"/>
    <property type="molecule type" value="Genomic_DNA"/>
</dbReference>
<dbReference type="InterPro" id="IPR008922">
    <property type="entry name" value="Di-copper_centre_dom_sf"/>
</dbReference>
<accession>A0A1M7BKJ4</accession>
<dbReference type="OrthoDB" id="2874181at2"/>
<dbReference type="PROSITE" id="PS51318">
    <property type="entry name" value="TAT"/>
    <property type="match status" value="1"/>
</dbReference>
<dbReference type="InterPro" id="IPR006311">
    <property type="entry name" value="TAT_signal"/>
</dbReference>
<reference evidence="5 6" key="1">
    <citation type="submission" date="2016-11" db="EMBL/GenBank/DDBJ databases">
        <authorList>
            <person name="Jaros S."/>
            <person name="Januszkiewicz K."/>
            <person name="Wedrychowicz H."/>
        </authorList>
    </citation>
    <scope>NUCLEOTIDE SEQUENCE [LARGE SCALE GENOMIC DNA]</scope>
    <source>
        <strain evidence="5 6">DSM 22153</strain>
    </source>
</reference>
<dbReference type="InterPro" id="IPR002227">
    <property type="entry name" value="Tyrosinase_Cu-bd"/>
</dbReference>
<dbReference type="PRINTS" id="PR00092">
    <property type="entry name" value="TYROSINASE"/>
</dbReference>
<dbReference type="STRING" id="735517.SAMN05444272_0875"/>
<sequence>MYSRRTILQHGSLTGAAIAFSGILPGLKATAQTTVPTRHSLGDIGLDDKDLGLWRDFVGYMKAQPSGNSVSWVGFSSIHGTNQGFNLCPHGDWYFLSWHRAYVSMYEQAVRTWSKDDSFAMPYWDWTTDRQIPKAYSDPQYKGKPNPLYDSTRTMSATQSLPDDMVGPEVIRGILSESDFQVFGTSKNPQQTDLDQSWIPRGGGVSGPLESNPHNRVHCQVGGQMCTATSAQDPIFFMHHGNIDRIWALWNQLGGVNTTDSLWTDMPFENNFRKMDGTNYTVISGKTQSTEAMGYQYDLPPAADLTTIAMAPLGGTLKSDYRAILGEGPAPEGLIKAVKQNSRAATALNPLDVSVNVSAAQVTQAIEGSTKAINSLGLWSSASRSPKQIVAVLRDIPPPTANTAEYRIFVNCDYLSLEVPTSDPHYVATFGFFGIAGDHEGHGGGHVAKEPGSYLVNLTVTMQRLARLGRIAGDDVVVQILPVPRQGISPADAAPITPGSVEVAIL</sequence>
<evidence type="ECO:0000259" key="3">
    <source>
        <dbReference type="PROSITE" id="PS00497"/>
    </source>
</evidence>
<name>A0A1M7BKJ4_9HYPH</name>
<dbReference type="GO" id="GO:0016491">
    <property type="term" value="F:oxidoreductase activity"/>
    <property type="evidence" value="ECO:0007669"/>
    <property type="project" value="InterPro"/>
</dbReference>
<dbReference type="Gene3D" id="1.10.1280.10">
    <property type="entry name" value="Di-copper center containing domain from catechol oxidase"/>
    <property type="match status" value="1"/>
</dbReference>
<keyword evidence="2" id="KW-0186">Copper</keyword>
<dbReference type="RefSeq" id="WP_073009267.1">
    <property type="nucleotide sequence ID" value="NZ_FRBW01000001.1"/>
</dbReference>
<dbReference type="PANTHER" id="PTHR11474">
    <property type="entry name" value="TYROSINASE FAMILY MEMBER"/>
    <property type="match status" value="1"/>
</dbReference>
<dbReference type="Proteomes" id="UP000186002">
    <property type="component" value="Unassembled WGS sequence"/>
</dbReference>
<evidence type="ECO:0000259" key="4">
    <source>
        <dbReference type="PROSITE" id="PS00498"/>
    </source>
</evidence>
<dbReference type="Pfam" id="PF00264">
    <property type="entry name" value="Tyrosinase"/>
    <property type="match status" value="1"/>
</dbReference>
<dbReference type="GO" id="GO:0046872">
    <property type="term" value="F:metal ion binding"/>
    <property type="evidence" value="ECO:0007669"/>
    <property type="project" value="UniProtKB-KW"/>
</dbReference>
<dbReference type="AlphaFoldDB" id="A0A1M7BKJ4"/>
<dbReference type="PROSITE" id="PS00497">
    <property type="entry name" value="TYROSINASE_1"/>
    <property type="match status" value="1"/>
</dbReference>
<dbReference type="PROSITE" id="PS00498">
    <property type="entry name" value="TYROSINASE_2"/>
    <property type="match status" value="1"/>
</dbReference>
<feature type="domain" description="Tyrosinase copper-binding" evidence="4">
    <location>
        <begin position="233"/>
        <end position="244"/>
    </location>
</feature>